<evidence type="ECO:0000256" key="5">
    <source>
        <dbReference type="ARBA" id="ARBA00023141"/>
    </source>
</evidence>
<keyword evidence="5 10" id="KW-0057">Aromatic amino acid biosynthesis</keyword>
<keyword evidence="7 10" id="KW-0456">Lyase</keyword>
<dbReference type="STRING" id="1431546.CAQU_12020"/>
<evidence type="ECO:0000256" key="4">
    <source>
        <dbReference type="ARBA" id="ARBA00022605"/>
    </source>
</evidence>
<dbReference type="Pfam" id="PF01842">
    <property type="entry name" value="ACT"/>
    <property type="match status" value="1"/>
</dbReference>
<evidence type="ECO:0000313" key="14">
    <source>
        <dbReference type="Proteomes" id="UP000185478"/>
    </source>
</evidence>
<dbReference type="GO" id="GO:0009094">
    <property type="term" value="P:L-phenylalanine biosynthetic process"/>
    <property type="evidence" value="ECO:0007669"/>
    <property type="project" value="UniProtKB-UniPathway"/>
</dbReference>
<reference evidence="13 14" key="1">
    <citation type="submission" date="2014-08" db="EMBL/GenBank/DDBJ databases">
        <title>Complete genome sequence of Corynebacterium aquilae S-613T(T) (=DSM 44791(T)), isolated from the choana of a healthy golden eagle.</title>
        <authorList>
            <person name="Ruckert C."/>
            <person name="Albersmeier A."/>
            <person name="Winkler A."/>
            <person name="Kalinowski J."/>
        </authorList>
    </citation>
    <scope>NUCLEOTIDE SEQUENCE [LARGE SCALE GENOMIC DNA]</scope>
    <source>
        <strain evidence="13 14">S-613</strain>
    </source>
</reference>
<evidence type="ECO:0000256" key="3">
    <source>
        <dbReference type="ARBA" id="ARBA00021872"/>
    </source>
</evidence>
<dbReference type="GO" id="GO:0004664">
    <property type="term" value="F:prephenate dehydratase activity"/>
    <property type="evidence" value="ECO:0007669"/>
    <property type="project" value="UniProtKB-UniRule"/>
</dbReference>
<dbReference type="PROSITE" id="PS51671">
    <property type="entry name" value="ACT"/>
    <property type="match status" value="1"/>
</dbReference>
<dbReference type="AlphaFoldDB" id="A0A1L7CIF5"/>
<proteinExistence type="predicted"/>
<dbReference type="EC" id="4.2.1.51" evidence="2 10"/>
<comment type="pathway">
    <text evidence="1 10">Amino-acid biosynthesis; L-phenylalanine biosynthesis; phenylpyruvate from prephenate: step 1/1.</text>
</comment>
<organism evidence="13 14">
    <name type="scientific">Corynebacterium aquilae DSM 44791</name>
    <dbReference type="NCBI Taxonomy" id="1431546"/>
    <lineage>
        <taxon>Bacteria</taxon>
        <taxon>Bacillati</taxon>
        <taxon>Actinomycetota</taxon>
        <taxon>Actinomycetes</taxon>
        <taxon>Mycobacteriales</taxon>
        <taxon>Corynebacteriaceae</taxon>
        <taxon>Corynebacterium</taxon>
    </lineage>
</organism>
<evidence type="ECO:0000256" key="6">
    <source>
        <dbReference type="ARBA" id="ARBA00023222"/>
    </source>
</evidence>
<dbReference type="PROSITE" id="PS51171">
    <property type="entry name" value="PREPHENATE_DEHYDR_3"/>
    <property type="match status" value="1"/>
</dbReference>
<dbReference type="CDD" id="cd04905">
    <property type="entry name" value="ACT_CM-PDT"/>
    <property type="match status" value="1"/>
</dbReference>
<evidence type="ECO:0000313" key="13">
    <source>
        <dbReference type="EMBL" id="APT85646.1"/>
    </source>
</evidence>
<dbReference type="EMBL" id="CP009245">
    <property type="protein sequence ID" value="APT85646.1"/>
    <property type="molecule type" value="Genomic_DNA"/>
</dbReference>
<dbReference type="InterPro" id="IPR018528">
    <property type="entry name" value="Preph_deHydtase_CS"/>
</dbReference>
<comment type="catalytic activity">
    <reaction evidence="8 10">
        <text>prephenate + H(+) = 3-phenylpyruvate + CO2 + H2O</text>
        <dbReference type="Rhea" id="RHEA:21648"/>
        <dbReference type="ChEBI" id="CHEBI:15377"/>
        <dbReference type="ChEBI" id="CHEBI:15378"/>
        <dbReference type="ChEBI" id="CHEBI:16526"/>
        <dbReference type="ChEBI" id="CHEBI:18005"/>
        <dbReference type="ChEBI" id="CHEBI:29934"/>
        <dbReference type="EC" id="4.2.1.51"/>
    </reaction>
</comment>
<dbReference type="InterPro" id="IPR008242">
    <property type="entry name" value="Chor_mutase/pphenate_deHydtase"/>
</dbReference>
<dbReference type="SUPFAM" id="SSF55021">
    <property type="entry name" value="ACT-like"/>
    <property type="match status" value="1"/>
</dbReference>
<evidence type="ECO:0000256" key="10">
    <source>
        <dbReference type="RuleBase" id="RU361254"/>
    </source>
</evidence>
<feature type="domain" description="Prephenate dehydratase" evidence="11">
    <location>
        <begin position="4"/>
        <end position="188"/>
    </location>
</feature>
<dbReference type="PANTHER" id="PTHR21022:SF19">
    <property type="entry name" value="PREPHENATE DEHYDRATASE-RELATED"/>
    <property type="match status" value="1"/>
</dbReference>
<dbReference type="RefSeq" id="WP_075727949.1">
    <property type="nucleotide sequence ID" value="NZ_CP009245.1"/>
</dbReference>
<evidence type="ECO:0000256" key="8">
    <source>
        <dbReference type="ARBA" id="ARBA00047848"/>
    </source>
</evidence>
<keyword evidence="4 10" id="KW-0028">Amino-acid biosynthesis</keyword>
<dbReference type="Pfam" id="PF00800">
    <property type="entry name" value="PDT"/>
    <property type="match status" value="1"/>
</dbReference>
<evidence type="ECO:0000259" key="11">
    <source>
        <dbReference type="PROSITE" id="PS51171"/>
    </source>
</evidence>
<evidence type="ECO:0000259" key="12">
    <source>
        <dbReference type="PROSITE" id="PS51671"/>
    </source>
</evidence>
<evidence type="ECO:0000256" key="1">
    <source>
        <dbReference type="ARBA" id="ARBA00004741"/>
    </source>
</evidence>
<dbReference type="NCBIfam" id="NF008865">
    <property type="entry name" value="PRK11898.1"/>
    <property type="match status" value="1"/>
</dbReference>
<protein>
    <recommendedName>
        <fullName evidence="3 10">Prephenate dehydratase</fullName>
        <shortName evidence="10">PDT</shortName>
        <ecNumber evidence="2 10">4.2.1.51</ecNumber>
    </recommendedName>
</protein>
<name>A0A1L7CIF5_9CORY</name>
<dbReference type="SUPFAM" id="SSF53850">
    <property type="entry name" value="Periplasmic binding protein-like II"/>
    <property type="match status" value="1"/>
</dbReference>
<feature type="site" description="Essential for prephenate dehydratase activity" evidence="9">
    <location>
        <position position="181"/>
    </location>
</feature>
<keyword evidence="6 10" id="KW-0584">Phenylalanine biosynthesis</keyword>
<dbReference type="InterPro" id="IPR001086">
    <property type="entry name" value="Preph_deHydtase"/>
</dbReference>
<dbReference type="PROSITE" id="PS00858">
    <property type="entry name" value="PREPHENATE_DEHYDR_2"/>
    <property type="match status" value="1"/>
</dbReference>
<dbReference type="InterPro" id="IPR002912">
    <property type="entry name" value="ACT_dom"/>
</dbReference>
<feature type="domain" description="ACT" evidence="12">
    <location>
        <begin position="202"/>
        <end position="277"/>
    </location>
</feature>
<dbReference type="GO" id="GO:0005737">
    <property type="term" value="C:cytoplasm"/>
    <property type="evidence" value="ECO:0007669"/>
    <property type="project" value="TreeGrafter"/>
</dbReference>
<sequence length="309" mass="32410">MSEKVAYLGPAGTFTEQALWQFADTGVLGDRDVIEPVPVKSPAEALDAVANGSAGFAVVAIENSVDGPVTHTFDALAAHPGVHIYGETDVSIAFAIMVRPGFALSDARSFSTHPVARPQVAGWLRENLAGVEDIPASSNAAAAQAVAEGRVDVAAAPLRAADVYGLEVVAREVADVAGARTRFIVVGPAHVPPARTGNDRTGVVFTLPNTPGSLVGALMEFGSRGVDLTRLESRPTRTGLGTYRFHADLAGHITDAPIAEALAALHRRCDEVQFLGSWPAVSGNAVAVPKQWEESRRWVESLTGEYTQG</sequence>
<dbReference type="Proteomes" id="UP000185478">
    <property type="component" value="Chromosome"/>
</dbReference>
<keyword evidence="14" id="KW-1185">Reference proteome</keyword>
<evidence type="ECO:0000256" key="7">
    <source>
        <dbReference type="ARBA" id="ARBA00023239"/>
    </source>
</evidence>
<dbReference type="Gene3D" id="3.30.70.260">
    <property type="match status" value="1"/>
</dbReference>
<dbReference type="UniPathway" id="UPA00121">
    <property type="reaction ID" value="UER00345"/>
</dbReference>
<dbReference type="FunFam" id="3.30.70.260:FF:000012">
    <property type="entry name" value="Prephenate dehydratase"/>
    <property type="match status" value="1"/>
</dbReference>
<gene>
    <name evidence="10" type="primary">pheA</name>
    <name evidence="13" type="ORF">CAQU_12020</name>
</gene>
<accession>A0A1L7CIF5</accession>
<dbReference type="CDD" id="cd13632">
    <property type="entry name" value="PBP2_Aa-PDT_like"/>
    <property type="match status" value="1"/>
</dbReference>
<dbReference type="InterPro" id="IPR045865">
    <property type="entry name" value="ACT-like_dom_sf"/>
</dbReference>
<dbReference type="Gene3D" id="3.40.190.10">
    <property type="entry name" value="Periplasmic binding protein-like II"/>
    <property type="match status" value="2"/>
</dbReference>
<dbReference type="PROSITE" id="PS00857">
    <property type="entry name" value="PREPHENATE_DEHYDR_1"/>
    <property type="match status" value="1"/>
</dbReference>
<dbReference type="KEGG" id="caqu:CAQU_12020"/>
<dbReference type="PANTHER" id="PTHR21022">
    <property type="entry name" value="PREPHENATE DEHYDRATASE P PROTEIN"/>
    <property type="match status" value="1"/>
</dbReference>
<evidence type="ECO:0000256" key="2">
    <source>
        <dbReference type="ARBA" id="ARBA00013147"/>
    </source>
</evidence>
<evidence type="ECO:0000256" key="9">
    <source>
        <dbReference type="PIRSR" id="PIRSR001500-2"/>
    </source>
</evidence>
<dbReference type="OrthoDB" id="9802281at2"/>
<dbReference type="PIRSF" id="PIRSF001500">
    <property type="entry name" value="Chor_mut_pdt_Ppr"/>
    <property type="match status" value="1"/>
</dbReference>